<name>J4UYV3_9GAMM</name>
<accession>J4UYV3</accession>
<sequence>MIKDRSLKIGVVCGEHSGDTLGAHLISELKKHKDIELLGVGGPKLENLGLNSQFNFEELQIMGIVDPILNYRNLSMRRKKLTESFIKNKIDLFIGIDSPDFNIKIHKSLKEKDICKNIQLVSPSVWAWRQNRTKLIKRFIDLTLCLFHFEHEFYKNINHESIHLGHPFKTLEKASRKDILDKYSLDDTKKYISILPGSRESEIKNMLPAYIKFIENYSIPNSDTAYLIPASTNKLANKIYEMTNSLRNVVVEPFAINEFLSISEFSIVTSGTASLESAVIGCPPIICYKTNPLNYFIISRMLKVQNIGLPNLLLEDSVFPELVQNECNQKNLLLAADKIFKITPQMNKIQSEIKEKLCGVGFANAAKSILDL</sequence>
<keyword evidence="7 12" id="KW-0328">Glycosyltransferase</keyword>
<dbReference type="PANTHER" id="PTHR30372:SF4">
    <property type="entry name" value="LIPID-A-DISACCHARIDE SYNTHASE, MITOCHONDRIAL-RELATED"/>
    <property type="match status" value="1"/>
</dbReference>
<keyword evidence="9" id="KW-0443">Lipid metabolism</keyword>
<evidence type="ECO:0000256" key="9">
    <source>
        <dbReference type="ARBA" id="ARBA00023098"/>
    </source>
</evidence>
<dbReference type="GO" id="GO:0016020">
    <property type="term" value="C:membrane"/>
    <property type="evidence" value="ECO:0007669"/>
    <property type="project" value="GOC"/>
</dbReference>
<evidence type="ECO:0000256" key="2">
    <source>
        <dbReference type="ARBA" id="ARBA00007868"/>
    </source>
</evidence>
<dbReference type="InterPro" id="IPR003835">
    <property type="entry name" value="Glyco_trans_19"/>
</dbReference>
<keyword evidence="8 12" id="KW-0808">Transferase</keyword>
<evidence type="ECO:0000256" key="6">
    <source>
        <dbReference type="ARBA" id="ARBA00022556"/>
    </source>
</evidence>
<dbReference type="PANTHER" id="PTHR30372">
    <property type="entry name" value="LIPID-A-DISACCHARIDE SYNTHASE"/>
    <property type="match status" value="1"/>
</dbReference>
<organism evidence="12 13">
    <name type="scientific">SAR86 cluster bacterium SAR86A</name>
    <dbReference type="NCBI Taxonomy" id="1123866"/>
    <lineage>
        <taxon>Bacteria</taxon>
        <taxon>Pseudomonadati</taxon>
        <taxon>Pseudomonadota</taxon>
        <taxon>Gammaproteobacteria</taxon>
        <taxon>SAR86 cluster</taxon>
    </lineage>
</organism>
<evidence type="ECO:0000256" key="4">
    <source>
        <dbReference type="ARBA" id="ARBA00020902"/>
    </source>
</evidence>
<evidence type="ECO:0000256" key="10">
    <source>
        <dbReference type="ARBA" id="ARBA00048975"/>
    </source>
</evidence>
<dbReference type="Pfam" id="PF02684">
    <property type="entry name" value="LpxB"/>
    <property type="match status" value="1"/>
</dbReference>
<dbReference type="GO" id="GO:0008915">
    <property type="term" value="F:lipid-A-disaccharide synthase activity"/>
    <property type="evidence" value="ECO:0007669"/>
    <property type="project" value="UniProtKB-UniRule"/>
</dbReference>
<keyword evidence="6" id="KW-0441">Lipid A biosynthesis</keyword>
<evidence type="ECO:0000313" key="13">
    <source>
        <dbReference type="Proteomes" id="UP000010305"/>
    </source>
</evidence>
<dbReference type="EMBL" id="JH611156">
    <property type="protein sequence ID" value="EJP71607.1"/>
    <property type="molecule type" value="Genomic_DNA"/>
</dbReference>
<comment type="function">
    <text evidence="1">Condensation of UDP-2,3-diacylglucosamine and 2,3-diacylglucosamine-1-phosphate to form lipid A disaccharide, a precursor of lipid A, a phosphorylated glycolipid that anchors the lipopolysaccharide to the outer membrane of the cell.</text>
</comment>
<evidence type="ECO:0000256" key="5">
    <source>
        <dbReference type="ARBA" id="ARBA00022516"/>
    </source>
</evidence>
<dbReference type="HOGENOM" id="CLU_036577_3_0_6"/>
<evidence type="ECO:0000313" key="12">
    <source>
        <dbReference type="EMBL" id="EJP71607.1"/>
    </source>
</evidence>
<dbReference type="AlphaFoldDB" id="J4UYV3"/>
<protein>
    <recommendedName>
        <fullName evidence="4 11">Lipid-A-disaccharide synthase</fullName>
        <ecNumber evidence="3 11">2.4.1.182</ecNumber>
    </recommendedName>
</protein>
<comment type="similarity">
    <text evidence="2">Belongs to the LpxB family.</text>
</comment>
<keyword evidence="5" id="KW-0444">Lipid biosynthesis</keyword>
<dbReference type="NCBIfam" id="TIGR00215">
    <property type="entry name" value="lpxB"/>
    <property type="match status" value="1"/>
</dbReference>
<evidence type="ECO:0000256" key="1">
    <source>
        <dbReference type="ARBA" id="ARBA00002056"/>
    </source>
</evidence>
<proteinExistence type="inferred from homology"/>
<dbReference type="STRING" id="1123866.NT01SARS_0078"/>
<dbReference type="GO" id="GO:0009245">
    <property type="term" value="P:lipid A biosynthetic process"/>
    <property type="evidence" value="ECO:0007669"/>
    <property type="project" value="UniProtKB-UniRule"/>
</dbReference>
<dbReference type="SUPFAM" id="SSF53756">
    <property type="entry name" value="UDP-Glycosyltransferase/glycogen phosphorylase"/>
    <property type="match status" value="1"/>
</dbReference>
<gene>
    <name evidence="12" type="primary">lpxB</name>
    <name evidence="12" type="ORF">NT01SARS_0078</name>
</gene>
<evidence type="ECO:0000256" key="3">
    <source>
        <dbReference type="ARBA" id="ARBA00012687"/>
    </source>
</evidence>
<dbReference type="EC" id="2.4.1.182" evidence="3 11"/>
<evidence type="ECO:0000256" key="8">
    <source>
        <dbReference type="ARBA" id="ARBA00022679"/>
    </source>
</evidence>
<evidence type="ECO:0000256" key="11">
    <source>
        <dbReference type="NCBIfam" id="TIGR00215"/>
    </source>
</evidence>
<dbReference type="GO" id="GO:0005543">
    <property type="term" value="F:phospholipid binding"/>
    <property type="evidence" value="ECO:0007669"/>
    <property type="project" value="TreeGrafter"/>
</dbReference>
<reference evidence="12 13" key="1">
    <citation type="journal article" date="2012" name="ISME J.">
        <title>Genomic insights to SAR86, an abundant and uncultivated marine bacterial lineage.</title>
        <authorList>
            <person name="Dupont C.L."/>
            <person name="Rusch D.B."/>
            <person name="Yooseph S."/>
            <person name="Lombardo M.J."/>
            <person name="Richter R.A."/>
            <person name="Valas R."/>
            <person name="Novotny M."/>
            <person name="Yee-Greenbaum J."/>
            <person name="Selengut J.D."/>
            <person name="Haft D.H."/>
            <person name="Halpern A.L."/>
            <person name="Lasken R.S."/>
            <person name="Nealson K."/>
            <person name="Friedman R."/>
            <person name="Venter J.C."/>
        </authorList>
    </citation>
    <scope>NUCLEOTIDE SEQUENCE [LARGE SCALE GENOMIC DNA]</scope>
</reference>
<comment type="catalytic activity">
    <reaction evidence="10">
        <text>a lipid X + a UDP-2-N,3-O-bis[(3R)-3-hydroxyacyl]-alpha-D-glucosamine = a lipid A disaccharide + UDP + H(+)</text>
        <dbReference type="Rhea" id="RHEA:67828"/>
        <dbReference type="ChEBI" id="CHEBI:15378"/>
        <dbReference type="ChEBI" id="CHEBI:58223"/>
        <dbReference type="ChEBI" id="CHEBI:137748"/>
        <dbReference type="ChEBI" id="CHEBI:176338"/>
        <dbReference type="ChEBI" id="CHEBI:176343"/>
        <dbReference type="EC" id="2.4.1.182"/>
    </reaction>
</comment>
<evidence type="ECO:0000256" key="7">
    <source>
        <dbReference type="ARBA" id="ARBA00022676"/>
    </source>
</evidence>
<dbReference type="Proteomes" id="UP000010305">
    <property type="component" value="Unassembled WGS sequence"/>
</dbReference>